<feature type="transmembrane region" description="Helical" evidence="10">
    <location>
        <begin position="757"/>
        <end position="782"/>
    </location>
</feature>
<dbReference type="NCBIfam" id="TIGR00728">
    <property type="entry name" value="OPT_sfam"/>
    <property type="match status" value="1"/>
</dbReference>
<dbReference type="EMBL" id="KN847342">
    <property type="protein sequence ID" value="KIW38007.1"/>
    <property type="molecule type" value="Genomic_DNA"/>
</dbReference>
<feature type="transmembrane region" description="Helical" evidence="10">
    <location>
        <begin position="710"/>
        <end position="737"/>
    </location>
</feature>
<proteinExistence type="inferred from homology"/>
<gene>
    <name evidence="11" type="ORF">PV06_09983</name>
</gene>
<keyword evidence="12" id="KW-1185">Reference proteome</keyword>
<evidence type="ECO:0000256" key="2">
    <source>
        <dbReference type="ARBA" id="ARBA00008807"/>
    </source>
</evidence>
<keyword evidence="5" id="KW-0571">Peptide transport</keyword>
<dbReference type="InterPro" id="IPR004813">
    <property type="entry name" value="OPT"/>
</dbReference>
<feature type="region of interest" description="Disordered" evidence="9">
    <location>
        <begin position="1"/>
        <end position="46"/>
    </location>
</feature>
<dbReference type="Pfam" id="PF03169">
    <property type="entry name" value="OPT"/>
    <property type="match status" value="1"/>
</dbReference>
<reference evidence="11 12" key="1">
    <citation type="submission" date="2015-01" db="EMBL/GenBank/DDBJ databases">
        <title>The Genome Sequence of Exophiala oligosperma CBS72588.</title>
        <authorList>
            <consortium name="The Broad Institute Genomics Platform"/>
            <person name="Cuomo C."/>
            <person name="de Hoog S."/>
            <person name="Gorbushina A."/>
            <person name="Stielow B."/>
            <person name="Teixiera M."/>
            <person name="Abouelleil A."/>
            <person name="Chapman S.B."/>
            <person name="Priest M."/>
            <person name="Young S.K."/>
            <person name="Wortman J."/>
            <person name="Nusbaum C."/>
            <person name="Birren B."/>
        </authorList>
    </citation>
    <scope>NUCLEOTIDE SEQUENCE [LARGE SCALE GENOMIC DNA]</scope>
    <source>
        <strain evidence="11 12">CBS 72588</strain>
    </source>
</reference>
<evidence type="ECO:0000256" key="10">
    <source>
        <dbReference type="SAM" id="Phobius"/>
    </source>
</evidence>
<protein>
    <submittedName>
        <fullName evidence="11">OPT family small oligopeptide transporter</fullName>
    </submittedName>
</protein>
<evidence type="ECO:0000256" key="6">
    <source>
        <dbReference type="ARBA" id="ARBA00022927"/>
    </source>
</evidence>
<evidence type="ECO:0000313" key="12">
    <source>
        <dbReference type="Proteomes" id="UP000053342"/>
    </source>
</evidence>
<keyword evidence="8 10" id="KW-0472">Membrane</keyword>
<dbReference type="Proteomes" id="UP000053342">
    <property type="component" value="Unassembled WGS sequence"/>
</dbReference>
<feature type="transmembrane region" description="Helical" evidence="10">
    <location>
        <begin position="678"/>
        <end position="698"/>
    </location>
</feature>
<comment type="subcellular location">
    <subcellularLocation>
        <location evidence="1">Membrane</location>
        <topology evidence="1">Multi-pass membrane protein</topology>
    </subcellularLocation>
</comment>
<dbReference type="VEuPathDB" id="FungiDB:PV06_09983"/>
<evidence type="ECO:0000256" key="8">
    <source>
        <dbReference type="ARBA" id="ARBA00023136"/>
    </source>
</evidence>
<evidence type="ECO:0000256" key="7">
    <source>
        <dbReference type="ARBA" id="ARBA00022989"/>
    </source>
</evidence>
<evidence type="ECO:0000256" key="4">
    <source>
        <dbReference type="ARBA" id="ARBA00022692"/>
    </source>
</evidence>
<evidence type="ECO:0000256" key="9">
    <source>
        <dbReference type="SAM" id="MobiDB-lite"/>
    </source>
</evidence>
<dbReference type="PANTHER" id="PTHR22601">
    <property type="entry name" value="ISP4 LIKE PROTEIN"/>
    <property type="match status" value="1"/>
</dbReference>
<feature type="transmembrane region" description="Helical" evidence="10">
    <location>
        <begin position="266"/>
        <end position="284"/>
    </location>
</feature>
<dbReference type="GO" id="GO:0016020">
    <property type="term" value="C:membrane"/>
    <property type="evidence" value="ECO:0007669"/>
    <property type="project" value="UniProtKB-SubCell"/>
</dbReference>
<dbReference type="RefSeq" id="XP_016258223.1">
    <property type="nucleotide sequence ID" value="XM_016411469.1"/>
</dbReference>
<feature type="transmembrane region" description="Helical" evidence="10">
    <location>
        <begin position="175"/>
        <end position="196"/>
    </location>
</feature>
<feature type="compositionally biased region" description="Polar residues" evidence="9">
    <location>
        <begin position="1"/>
        <end position="23"/>
    </location>
</feature>
<name>A0A0D2BL03_9EURO</name>
<sequence>MAIPTESNEPVTQHPMNPSSSGSGPDAEDGLGSAYPEPPPTKAPDLIKAEKGDLDAIHQVPATDDLECADTTTKEAALNHPAGLDDVLTRTIHVVDDPTLPSITIRSVFLGVGFSVFGGVLSGIYYFKPQTVTLTPVLLAILSYIVGEAMATIIPRKGRVGRLLNPHPFNKKEHLAVTIMANAASTSALGIEIISAERLYYGKRIGGAISIFLLLSSQFIGYGIAGLMRRTLIFPKKMVWPSNIPVNAMFETLHGGNSNPRKSLRVFMFVFAGIFLWEIVPQWICPILTGVSIFCLANQHSTTFTYLFGGTNGNEGLGLFSLCFDWQQISAGTSPLYFPLSSLISQGLGICGCIIVFSAVFYSNTWNAKNYPFLGQVILSDTSTPGNATQWNQTAAINSDGHINHAAVAELGLPVFPASNVLNLILTNLTIAAALTHVFLWMPKETLRALSFLDPRRLRHINRFPQAVRTSFQQANKHDEYQDDYDPHYVLSLAYKACPDWWYGVVLLLSVVVGLVLIYESDSSLPWWGFFIAIAMGYVLIITLGILQASTGVRFTIQSVVQMVGGYIHPGRPVANMWFSLYGYNALGQGVLLSQDLKLAQYGHLAPRVAFAAQVLGTIIGAIFNYIMANSIIDNQREILLSIEGTNIWSGNQVQQFNAQAVTFGGLSHQLFSIGGQYQWVTLIMLPGFLAPVPLWLAHKKWPQLHLDRINTAVVAFYLCYLNVGVNSSIMMFFLLGFASQWWVRRRYPELFVDYNYLISAALDAGTSVIVFILSFAVFGAAGDSVNFPKYWGNNLDGNYDRCQYAN</sequence>
<keyword evidence="4 10" id="KW-0812">Transmembrane</keyword>
<evidence type="ECO:0000256" key="1">
    <source>
        <dbReference type="ARBA" id="ARBA00004141"/>
    </source>
</evidence>
<evidence type="ECO:0000256" key="5">
    <source>
        <dbReference type="ARBA" id="ARBA00022856"/>
    </source>
</evidence>
<feature type="transmembrane region" description="Helical" evidence="10">
    <location>
        <begin position="501"/>
        <end position="519"/>
    </location>
</feature>
<comment type="similarity">
    <text evidence="2">Belongs to the oligopeptide OPT transporter family.</text>
</comment>
<dbReference type="GeneID" id="27362057"/>
<feature type="transmembrane region" description="Helical" evidence="10">
    <location>
        <begin position="208"/>
        <end position="228"/>
    </location>
</feature>
<feature type="transmembrane region" description="Helical" evidence="10">
    <location>
        <begin position="108"/>
        <end position="127"/>
    </location>
</feature>
<keyword evidence="7 10" id="KW-1133">Transmembrane helix</keyword>
<dbReference type="InterPro" id="IPR004648">
    <property type="entry name" value="Oligpept_transpt"/>
</dbReference>
<feature type="transmembrane region" description="Helical" evidence="10">
    <location>
        <begin position="133"/>
        <end position="154"/>
    </location>
</feature>
<dbReference type="AlphaFoldDB" id="A0A0D2BL03"/>
<evidence type="ECO:0000313" key="11">
    <source>
        <dbReference type="EMBL" id="KIW38007.1"/>
    </source>
</evidence>
<keyword evidence="6" id="KW-0653">Protein transport</keyword>
<dbReference type="OrthoDB" id="9986677at2759"/>
<feature type="transmembrane region" description="Helical" evidence="10">
    <location>
        <begin position="336"/>
        <end position="362"/>
    </location>
</feature>
<dbReference type="GO" id="GO:0015031">
    <property type="term" value="P:protein transport"/>
    <property type="evidence" value="ECO:0007669"/>
    <property type="project" value="UniProtKB-KW"/>
</dbReference>
<evidence type="ECO:0000256" key="3">
    <source>
        <dbReference type="ARBA" id="ARBA00022448"/>
    </source>
</evidence>
<feature type="transmembrane region" description="Helical" evidence="10">
    <location>
        <begin position="421"/>
        <end position="442"/>
    </location>
</feature>
<keyword evidence="3" id="KW-0813">Transport</keyword>
<organism evidence="11 12">
    <name type="scientific">Exophiala oligosperma</name>
    <dbReference type="NCBI Taxonomy" id="215243"/>
    <lineage>
        <taxon>Eukaryota</taxon>
        <taxon>Fungi</taxon>
        <taxon>Dikarya</taxon>
        <taxon>Ascomycota</taxon>
        <taxon>Pezizomycotina</taxon>
        <taxon>Eurotiomycetes</taxon>
        <taxon>Chaetothyriomycetidae</taxon>
        <taxon>Chaetothyriales</taxon>
        <taxon>Herpotrichiellaceae</taxon>
        <taxon>Exophiala</taxon>
    </lineage>
</organism>
<feature type="transmembrane region" description="Helical" evidence="10">
    <location>
        <begin position="525"/>
        <end position="547"/>
    </location>
</feature>
<accession>A0A0D2BL03</accession>
<dbReference type="GO" id="GO:0035673">
    <property type="term" value="F:oligopeptide transmembrane transporter activity"/>
    <property type="evidence" value="ECO:0007669"/>
    <property type="project" value="InterPro"/>
</dbReference>
<dbReference type="HOGENOM" id="CLU_004965_3_0_1"/>
<feature type="transmembrane region" description="Helical" evidence="10">
    <location>
        <begin position="609"/>
        <end position="628"/>
    </location>
</feature>